<dbReference type="Pfam" id="PF23636">
    <property type="entry name" value="DUF7144"/>
    <property type="match status" value="1"/>
</dbReference>
<accession>A0AAU8J6I6</accession>
<evidence type="ECO:0000313" key="3">
    <source>
        <dbReference type="EMBL" id="XCJ75681.1"/>
    </source>
</evidence>
<feature type="transmembrane region" description="Helical" evidence="1">
    <location>
        <begin position="68"/>
        <end position="87"/>
    </location>
</feature>
<organism evidence="3">
    <name type="scientific">Streptomyces tabacisoli</name>
    <dbReference type="NCBI Taxonomy" id="3156398"/>
    <lineage>
        <taxon>Bacteria</taxon>
        <taxon>Bacillati</taxon>
        <taxon>Actinomycetota</taxon>
        <taxon>Actinomycetes</taxon>
        <taxon>Kitasatosporales</taxon>
        <taxon>Streptomycetaceae</taxon>
        <taxon>Streptomyces</taxon>
    </lineage>
</organism>
<evidence type="ECO:0000259" key="2">
    <source>
        <dbReference type="Pfam" id="PF23636"/>
    </source>
</evidence>
<sequence>MMFAGVLMLVSGVLGILNGIAGIAKDDVYGRIGDYTYSFNLTAWGWIHLVIGVLVALVGWGLLKGADWARGAGIGLAALYIVEYFMFLPYAPVWSVISIGIGVFVIWSLTTAPLRSGTR</sequence>
<feature type="transmembrane region" description="Helical" evidence="1">
    <location>
        <begin position="43"/>
        <end position="63"/>
    </location>
</feature>
<keyword evidence="1" id="KW-1133">Transmembrane helix</keyword>
<feature type="domain" description="DUF7144" evidence="2">
    <location>
        <begin position="2"/>
        <end position="112"/>
    </location>
</feature>
<keyword evidence="1" id="KW-0472">Membrane</keyword>
<reference evidence="3" key="1">
    <citation type="submission" date="2024-06" db="EMBL/GenBank/DDBJ databases">
        <title>Streptomyces sp. strain HUAS MG91 genome sequences.</title>
        <authorList>
            <person name="Mo P."/>
        </authorList>
    </citation>
    <scope>NUCLEOTIDE SEQUENCE</scope>
    <source>
        <strain evidence="3">HUAS MG91</strain>
    </source>
</reference>
<name>A0AAU8J6I6_9ACTN</name>
<feature type="transmembrane region" description="Helical" evidence="1">
    <location>
        <begin position="93"/>
        <end position="114"/>
    </location>
</feature>
<dbReference type="AlphaFoldDB" id="A0AAU8J6I6"/>
<protein>
    <recommendedName>
        <fullName evidence="2">DUF7144 domain-containing protein</fullName>
    </recommendedName>
</protein>
<dbReference type="EMBL" id="CP159534">
    <property type="protein sequence ID" value="XCJ75681.1"/>
    <property type="molecule type" value="Genomic_DNA"/>
</dbReference>
<dbReference type="InterPro" id="IPR055568">
    <property type="entry name" value="DUF7144"/>
</dbReference>
<dbReference type="KEGG" id="stac:ABII15_18695"/>
<evidence type="ECO:0000256" key="1">
    <source>
        <dbReference type="SAM" id="Phobius"/>
    </source>
</evidence>
<gene>
    <name evidence="3" type="ORF">ABII15_18695</name>
</gene>
<keyword evidence="1" id="KW-0812">Transmembrane</keyword>
<proteinExistence type="predicted"/>